<sequence>MAYVTLTLWSAEEMSDEMIATANEKYVPLVMSVGATGVQMVRTGDLTMCVITQYTDAATAAAAQEKIAEVRKQAAGEFTMTMEGVHAGEVFAGS</sequence>
<comment type="caution">
    <text evidence="1">The sequence shown here is derived from an EMBL/GenBank/DDBJ whole genome shotgun (WGS) entry which is preliminary data.</text>
</comment>
<protein>
    <recommendedName>
        <fullName evidence="5">DUF1330 domain-containing protein</fullName>
    </recommendedName>
</protein>
<keyword evidence="3" id="KW-1185">Reference proteome</keyword>
<dbReference type="Gene3D" id="3.30.70.100">
    <property type="match status" value="1"/>
</dbReference>
<gene>
    <name evidence="2" type="ORF">FEE96_00955</name>
    <name evidence="1" type="ORF">GP644_00955</name>
</gene>
<evidence type="ECO:0000313" key="1">
    <source>
        <dbReference type="EMBL" id="KAE9632378.1"/>
    </source>
</evidence>
<organism evidence="1 4">
    <name type="scientific">Parasedimentitalea maritima</name>
    <dbReference type="NCBI Taxonomy" id="2578117"/>
    <lineage>
        <taxon>Bacteria</taxon>
        <taxon>Pseudomonadati</taxon>
        <taxon>Pseudomonadota</taxon>
        <taxon>Alphaproteobacteria</taxon>
        <taxon>Rhodobacterales</taxon>
        <taxon>Paracoccaceae</taxon>
        <taxon>Parasedimentitalea</taxon>
    </lineage>
</organism>
<dbReference type="RefSeq" id="WP_138161123.1">
    <property type="nucleotide sequence ID" value="NZ_VAUA01000001.1"/>
</dbReference>
<accession>A0A5R8ZSN1</accession>
<dbReference type="AlphaFoldDB" id="A0A5R8ZSN1"/>
<evidence type="ECO:0000313" key="4">
    <source>
        <dbReference type="Proteomes" id="UP000441586"/>
    </source>
</evidence>
<dbReference type="EMBL" id="WSFO01000001">
    <property type="protein sequence ID" value="KAE9632378.1"/>
    <property type="molecule type" value="Genomic_DNA"/>
</dbReference>
<evidence type="ECO:0008006" key="5">
    <source>
        <dbReference type="Google" id="ProtNLM"/>
    </source>
</evidence>
<reference evidence="1 4" key="2">
    <citation type="submission" date="2019-12" db="EMBL/GenBank/DDBJ databases">
        <authorList>
            <person name="Zhang Y.-J."/>
        </authorList>
    </citation>
    <scope>NUCLEOTIDE SEQUENCE [LARGE SCALE GENOMIC DNA]</scope>
    <source>
        <strain evidence="1 4">H18S-6</strain>
    </source>
</reference>
<dbReference type="EMBL" id="VAUA01000001">
    <property type="protein sequence ID" value="TLP68888.1"/>
    <property type="molecule type" value="Genomic_DNA"/>
</dbReference>
<dbReference type="OrthoDB" id="7862609at2"/>
<dbReference type="Proteomes" id="UP000305041">
    <property type="component" value="Unassembled WGS sequence"/>
</dbReference>
<evidence type="ECO:0000313" key="2">
    <source>
        <dbReference type="EMBL" id="TLP68888.1"/>
    </source>
</evidence>
<name>A0A5R8ZSN1_9RHOB</name>
<proteinExistence type="predicted"/>
<accession>A0A6A4RL04</accession>
<evidence type="ECO:0000313" key="3">
    <source>
        <dbReference type="Proteomes" id="UP000305041"/>
    </source>
</evidence>
<reference evidence="2 3" key="1">
    <citation type="submission" date="2019-05" db="EMBL/GenBank/DDBJ databases">
        <title>Draft genome sequence of Pelagicola sp. DSW4-44.</title>
        <authorList>
            <person name="Oh J."/>
        </authorList>
    </citation>
    <scope>NUCLEOTIDE SEQUENCE [LARGE SCALE GENOMIC DNA]</scope>
    <source>
        <strain evidence="2 3">DSW4-44</strain>
    </source>
</reference>
<dbReference type="Proteomes" id="UP000441586">
    <property type="component" value="Unassembled WGS sequence"/>
</dbReference>